<evidence type="ECO:0000256" key="1">
    <source>
        <dbReference type="ARBA" id="ARBA00023015"/>
    </source>
</evidence>
<feature type="domain" description="HTH arsR-type" evidence="4">
    <location>
        <begin position="1"/>
        <end position="95"/>
    </location>
</feature>
<dbReference type="CDD" id="cd00090">
    <property type="entry name" value="HTH_ARSR"/>
    <property type="match status" value="1"/>
</dbReference>
<dbReference type="OrthoDB" id="9804742at2"/>
<keyword evidence="1" id="KW-0805">Transcription regulation</keyword>
<dbReference type="InterPro" id="IPR036390">
    <property type="entry name" value="WH_DNA-bd_sf"/>
</dbReference>
<dbReference type="Proteomes" id="UP000548978">
    <property type="component" value="Unassembled WGS sequence"/>
</dbReference>
<dbReference type="EMBL" id="JACIJB010000012">
    <property type="protein sequence ID" value="MBB5661559.1"/>
    <property type="molecule type" value="Genomic_DNA"/>
</dbReference>
<keyword evidence="3" id="KW-0804">Transcription</keyword>
<dbReference type="PANTHER" id="PTHR43132:SF2">
    <property type="entry name" value="ARSENICAL RESISTANCE OPERON REPRESSOR ARSR-RELATED"/>
    <property type="match status" value="1"/>
</dbReference>
<dbReference type="PANTHER" id="PTHR43132">
    <property type="entry name" value="ARSENICAL RESISTANCE OPERON REPRESSOR ARSR-RELATED"/>
    <property type="match status" value="1"/>
</dbReference>
<dbReference type="PRINTS" id="PR00778">
    <property type="entry name" value="HTHARSR"/>
</dbReference>
<dbReference type="GO" id="GO:0003677">
    <property type="term" value="F:DNA binding"/>
    <property type="evidence" value="ECO:0007669"/>
    <property type="project" value="UniProtKB-KW"/>
</dbReference>
<dbReference type="PROSITE" id="PS50987">
    <property type="entry name" value="HTH_ARSR_2"/>
    <property type="match status" value="1"/>
</dbReference>
<dbReference type="Gene3D" id="1.10.10.10">
    <property type="entry name" value="Winged helix-like DNA-binding domain superfamily/Winged helix DNA-binding domain"/>
    <property type="match status" value="1"/>
</dbReference>
<proteinExistence type="predicted"/>
<dbReference type="InterPro" id="IPR001845">
    <property type="entry name" value="HTH_ArsR_DNA-bd_dom"/>
</dbReference>
<evidence type="ECO:0000259" key="4">
    <source>
        <dbReference type="PROSITE" id="PS50987"/>
    </source>
</evidence>
<protein>
    <submittedName>
        <fullName evidence="5">DNA-binding transcriptional ArsR family regulator</fullName>
    </submittedName>
</protein>
<dbReference type="NCBIfam" id="NF033788">
    <property type="entry name" value="HTH_metalloreg"/>
    <property type="match status" value="1"/>
</dbReference>
<sequence>METNAAVETLSALAHEGRLALFRVLIKAGPGGLAAGRLGEAVGMAPSTLSNNLAVLTRAGLATSVRDGRSIIYAADYGRMSDLLAFLMEDCCDGSPEICAPLGDVLARMACCPPELRSGMS</sequence>
<dbReference type="Pfam" id="PF12840">
    <property type="entry name" value="HTH_20"/>
    <property type="match status" value="1"/>
</dbReference>
<keyword evidence="6" id="KW-1185">Reference proteome</keyword>
<dbReference type="AlphaFoldDB" id="A0A7W9A519"/>
<gene>
    <name evidence="5" type="ORF">FHS65_002322</name>
</gene>
<dbReference type="SUPFAM" id="SSF46785">
    <property type="entry name" value="Winged helix' DNA-binding domain"/>
    <property type="match status" value="1"/>
</dbReference>
<name>A0A7W9A519_9CAUL</name>
<organism evidence="5 6">
    <name type="scientific">Brevundimonas halotolerans</name>
    <dbReference type="NCBI Taxonomy" id="69670"/>
    <lineage>
        <taxon>Bacteria</taxon>
        <taxon>Pseudomonadati</taxon>
        <taxon>Pseudomonadota</taxon>
        <taxon>Alphaproteobacteria</taxon>
        <taxon>Caulobacterales</taxon>
        <taxon>Caulobacteraceae</taxon>
        <taxon>Brevundimonas</taxon>
    </lineage>
</organism>
<dbReference type="InterPro" id="IPR036388">
    <property type="entry name" value="WH-like_DNA-bd_sf"/>
</dbReference>
<reference evidence="5 6" key="1">
    <citation type="submission" date="2020-08" db="EMBL/GenBank/DDBJ databases">
        <title>Genomic Encyclopedia of Type Strains, Phase IV (KMG-IV): sequencing the most valuable type-strain genomes for metagenomic binning, comparative biology and taxonomic classification.</title>
        <authorList>
            <person name="Goeker M."/>
        </authorList>
    </citation>
    <scope>NUCLEOTIDE SEQUENCE [LARGE SCALE GENOMIC DNA]</scope>
    <source>
        <strain evidence="5 6">DSM 24448</strain>
    </source>
</reference>
<dbReference type="InterPro" id="IPR051011">
    <property type="entry name" value="Metal_resp_trans_reg"/>
</dbReference>
<comment type="caution">
    <text evidence="5">The sequence shown here is derived from an EMBL/GenBank/DDBJ whole genome shotgun (WGS) entry which is preliminary data.</text>
</comment>
<dbReference type="SMART" id="SM00418">
    <property type="entry name" value="HTH_ARSR"/>
    <property type="match status" value="1"/>
</dbReference>
<dbReference type="GO" id="GO:0003700">
    <property type="term" value="F:DNA-binding transcription factor activity"/>
    <property type="evidence" value="ECO:0007669"/>
    <property type="project" value="InterPro"/>
</dbReference>
<accession>A0A7W9A519</accession>
<dbReference type="InterPro" id="IPR011991">
    <property type="entry name" value="ArsR-like_HTH"/>
</dbReference>
<evidence type="ECO:0000256" key="3">
    <source>
        <dbReference type="ARBA" id="ARBA00023163"/>
    </source>
</evidence>
<evidence type="ECO:0000313" key="5">
    <source>
        <dbReference type="EMBL" id="MBB5661559.1"/>
    </source>
</evidence>
<evidence type="ECO:0000256" key="2">
    <source>
        <dbReference type="ARBA" id="ARBA00023125"/>
    </source>
</evidence>
<keyword evidence="2 5" id="KW-0238">DNA-binding</keyword>
<dbReference type="RefSeq" id="WP_123285993.1">
    <property type="nucleotide sequence ID" value="NZ_JACIJB010000012.1"/>
</dbReference>
<evidence type="ECO:0000313" key="6">
    <source>
        <dbReference type="Proteomes" id="UP000548978"/>
    </source>
</evidence>